<organism evidence="3 4">
    <name type="scientific">Porphyromonas uenonis 60-3</name>
    <dbReference type="NCBI Taxonomy" id="596327"/>
    <lineage>
        <taxon>Bacteria</taxon>
        <taxon>Pseudomonadati</taxon>
        <taxon>Bacteroidota</taxon>
        <taxon>Bacteroidia</taxon>
        <taxon>Bacteroidales</taxon>
        <taxon>Porphyromonadaceae</taxon>
        <taxon>Porphyromonas</taxon>
    </lineage>
</organism>
<dbReference type="Proteomes" id="UP000003303">
    <property type="component" value="Unassembled WGS sequence"/>
</dbReference>
<dbReference type="SUPFAM" id="SSF110997">
    <property type="entry name" value="Sporulation related repeat"/>
    <property type="match status" value="1"/>
</dbReference>
<proteinExistence type="predicted"/>
<protein>
    <submittedName>
        <fullName evidence="3">Sporulation and cell division repeat protein</fullName>
    </submittedName>
</protein>
<keyword evidence="4" id="KW-1185">Reference proteome</keyword>
<evidence type="ECO:0000313" key="3">
    <source>
        <dbReference type="EMBL" id="EEK17108.1"/>
    </source>
</evidence>
<dbReference type="GO" id="GO:0051301">
    <property type="term" value="P:cell division"/>
    <property type="evidence" value="ECO:0007669"/>
    <property type="project" value="UniProtKB-KW"/>
</dbReference>
<accession>C2MB06</accession>
<dbReference type="GO" id="GO:0042834">
    <property type="term" value="F:peptidoglycan binding"/>
    <property type="evidence" value="ECO:0007669"/>
    <property type="project" value="InterPro"/>
</dbReference>
<sequence length="158" mass="17788">MRLLAPIRHSLVLLLSVTVLSGSLVAQERTQEQDIFAQITAQSSGGNVTITQPNWLRNLVGKTTFHTARSSVRTGYRIQVYTSNMRGAKQEAYRLASQVRGAVPELSAYVTYSAPFWRLSVGDYGSRQEAQQQLNALRASHPRLMREAYIVREKLRSH</sequence>
<dbReference type="Gene3D" id="3.30.70.1070">
    <property type="entry name" value="Sporulation related repeat"/>
    <property type="match status" value="1"/>
</dbReference>
<dbReference type="AlphaFoldDB" id="C2MB06"/>
<dbReference type="InterPro" id="IPR007730">
    <property type="entry name" value="SPOR-like_dom"/>
</dbReference>
<dbReference type="OrthoDB" id="2473397at2"/>
<dbReference type="InterPro" id="IPR036680">
    <property type="entry name" value="SPOR-like_sf"/>
</dbReference>
<gene>
    <name evidence="3" type="ORF">PORUE0001_1019</name>
</gene>
<dbReference type="EMBL" id="ACLR01000118">
    <property type="protein sequence ID" value="EEK17108.1"/>
    <property type="molecule type" value="Genomic_DNA"/>
</dbReference>
<feature type="signal peptide" evidence="1">
    <location>
        <begin position="1"/>
        <end position="26"/>
    </location>
</feature>
<dbReference type="PROSITE" id="PS51724">
    <property type="entry name" value="SPOR"/>
    <property type="match status" value="1"/>
</dbReference>
<evidence type="ECO:0000259" key="2">
    <source>
        <dbReference type="PROSITE" id="PS51724"/>
    </source>
</evidence>
<keyword evidence="1" id="KW-0732">Signal</keyword>
<reference evidence="3 4" key="1">
    <citation type="submission" date="2009-04" db="EMBL/GenBank/DDBJ databases">
        <authorList>
            <person name="Sebastian Y."/>
            <person name="Madupu R."/>
            <person name="Durkin A.S."/>
            <person name="Torralba M."/>
            <person name="Methe B."/>
            <person name="Sutton G.G."/>
            <person name="Strausberg R.L."/>
            <person name="Nelson K.E."/>
        </authorList>
    </citation>
    <scope>NUCLEOTIDE SEQUENCE [LARGE SCALE GENOMIC DNA]</scope>
    <source>
        <strain evidence="3 4">60-3</strain>
    </source>
</reference>
<keyword evidence="3" id="KW-0131">Cell cycle</keyword>
<dbReference type="Pfam" id="PF05036">
    <property type="entry name" value="SPOR"/>
    <property type="match status" value="1"/>
</dbReference>
<comment type="caution">
    <text evidence="3">The sequence shown here is derived from an EMBL/GenBank/DDBJ whole genome shotgun (WGS) entry which is preliminary data.</text>
</comment>
<evidence type="ECO:0000256" key="1">
    <source>
        <dbReference type="SAM" id="SignalP"/>
    </source>
</evidence>
<dbReference type="STRING" id="596327.PORUE0001_1019"/>
<name>C2MB06_9PORP</name>
<keyword evidence="3" id="KW-0132">Cell division</keyword>
<feature type="domain" description="SPOR" evidence="2">
    <location>
        <begin position="70"/>
        <end position="153"/>
    </location>
</feature>
<evidence type="ECO:0000313" key="4">
    <source>
        <dbReference type="Proteomes" id="UP000003303"/>
    </source>
</evidence>
<feature type="chain" id="PRO_5002916298" evidence="1">
    <location>
        <begin position="27"/>
        <end position="158"/>
    </location>
</feature>